<organism evidence="2 3">
    <name type="scientific">Pararge aegeria aegeria</name>
    <dbReference type="NCBI Taxonomy" id="348720"/>
    <lineage>
        <taxon>Eukaryota</taxon>
        <taxon>Metazoa</taxon>
        <taxon>Ecdysozoa</taxon>
        <taxon>Arthropoda</taxon>
        <taxon>Hexapoda</taxon>
        <taxon>Insecta</taxon>
        <taxon>Pterygota</taxon>
        <taxon>Neoptera</taxon>
        <taxon>Endopterygota</taxon>
        <taxon>Lepidoptera</taxon>
        <taxon>Glossata</taxon>
        <taxon>Ditrysia</taxon>
        <taxon>Papilionoidea</taxon>
        <taxon>Nymphalidae</taxon>
        <taxon>Satyrinae</taxon>
        <taxon>Satyrini</taxon>
        <taxon>Parargina</taxon>
        <taxon>Pararge</taxon>
    </lineage>
</organism>
<feature type="compositionally biased region" description="Polar residues" evidence="1">
    <location>
        <begin position="37"/>
        <end position="47"/>
    </location>
</feature>
<sequence>MWESIKKFFKWIADRTGISWIARKISSGWNWLLSSKKNTTQENTSPERPSGENKNKSNTMPIVSTPMQNETEESVSKTDINVEPAENFPEKSNDEPKGVGYIELDEDNDLLLNLEKVIKVKDYKYSLTEDESWTQLLIYLRCDKGEYCITGSGNNYYGVSEYVIVKSVLKKKEDGNYIDDDRILVQDNIEHVKKMLGLENGVTNVKVDSISNQPFEGTALEQHNLNPTTAQQDEKGTKPSPTIGVPEAQTHCTSNPSKVGSGWNWLFSSKANAAQKNISPKRPLDENVNKNNTLPKTLDGNQLILPKQIDRPKVCLEVIDGELLLTMINKNYTILEEKHKNPCQYNEFHAFVRCESGDFHITGPYLSQKSIGGERKSVSITSVKKQIDEGSVLSNPLEMIRVLGLGKNKEFVKVNKINYKPLKTKKTSVVGGLEFEGNNFWLNLEECINIKDYKSSLTKNAYHPKFLVYLKCNKGEYCITGRSINSPEFAKHLIVESIIEKNKDGKYIDSDKILVQDSIENVKKMLGLENDVTEIKVGSISNQPFESITPTITTQQAGDNTTIDPLAVTRESSTINIFNGNLELRLADDIQQNLEDYKHPRNKGKYRMKIHCNKNDFNINFSKRDNDDGSVSLIINILQKDKLQLFHVWQMKKSLGFKKGSTFVVIDSIESFKAPTNNGVPSSETTSLEAKNANCNKSLLVNAHKEKDEHNTDASHKIIQQEVNNEDNEQEKFYFAEKELDDDFHDAREEDLCNVLKAQPRSITGEPEAQIHYISNPSKVGNGY</sequence>
<accession>A0A8S4RG16</accession>
<dbReference type="AlphaFoldDB" id="A0A8S4RG16"/>
<feature type="region of interest" description="Disordered" evidence="1">
    <location>
        <begin position="37"/>
        <end position="77"/>
    </location>
</feature>
<evidence type="ECO:0000313" key="2">
    <source>
        <dbReference type="EMBL" id="CAH2235649.1"/>
    </source>
</evidence>
<comment type="caution">
    <text evidence="2">The sequence shown here is derived from an EMBL/GenBank/DDBJ whole genome shotgun (WGS) entry which is preliminary data.</text>
</comment>
<dbReference type="OrthoDB" id="10405660at2759"/>
<feature type="compositionally biased region" description="Polar residues" evidence="1">
    <location>
        <begin position="56"/>
        <end position="69"/>
    </location>
</feature>
<gene>
    <name evidence="2" type="primary">jg18351</name>
    <name evidence="2" type="ORF">PAEG_LOCUS13274</name>
</gene>
<reference evidence="2" key="1">
    <citation type="submission" date="2022-03" db="EMBL/GenBank/DDBJ databases">
        <authorList>
            <person name="Lindestad O."/>
        </authorList>
    </citation>
    <scope>NUCLEOTIDE SEQUENCE</scope>
</reference>
<evidence type="ECO:0000313" key="3">
    <source>
        <dbReference type="Proteomes" id="UP000838756"/>
    </source>
</evidence>
<feature type="region of interest" description="Disordered" evidence="1">
    <location>
        <begin position="217"/>
        <end position="241"/>
    </location>
</feature>
<dbReference type="Proteomes" id="UP000838756">
    <property type="component" value="Unassembled WGS sequence"/>
</dbReference>
<dbReference type="EMBL" id="CAKXAJ010025143">
    <property type="protein sequence ID" value="CAH2235649.1"/>
    <property type="molecule type" value="Genomic_DNA"/>
</dbReference>
<protein>
    <submittedName>
        <fullName evidence="2">Jg18351 protein</fullName>
    </submittedName>
</protein>
<evidence type="ECO:0000256" key="1">
    <source>
        <dbReference type="SAM" id="MobiDB-lite"/>
    </source>
</evidence>
<proteinExistence type="predicted"/>
<name>A0A8S4RG16_9NEOP</name>
<feature type="compositionally biased region" description="Polar residues" evidence="1">
    <location>
        <begin position="217"/>
        <end position="231"/>
    </location>
</feature>
<keyword evidence="3" id="KW-1185">Reference proteome</keyword>